<comment type="subunit">
    <text evidence="4">Component of a multi-subunit COQ enzyme complex, composed of at least COQ3, COQ4, COQ5, COQ6, COQ7 and COQ9.</text>
</comment>
<comment type="catalytic activity">
    <reaction evidence="4">
        <text>a 2-methoxy-6-(all-trans-polyprenyl)benzene-1,4-diol + S-adenosyl-L-methionine = a 5-methoxy-2-methyl-3-(all-trans-polyprenyl)benzene-1,4-diol + S-adenosyl-L-homocysteine + H(+)</text>
        <dbReference type="Rhea" id="RHEA:28286"/>
        <dbReference type="Rhea" id="RHEA-COMP:10858"/>
        <dbReference type="Rhea" id="RHEA-COMP:10859"/>
        <dbReference type="ChEBI" id="CHEBI:15378"/>
        <dbReference type="ChEBI" id="CHEBI:57856"/>
        <dbReference type="ChEBI" id="CHEBI:59789"/>
        <dbReference type="ChEBI" id="CHEBI:84166"/>
        <dbReference type="ChEBI" id="CHEBI:84167"/>
        <dbReference type="EC" id="2.1.1.201"/>
    </reaction>
</comment>
<dbReference type="EMBL" id="JACAZE010000024">
    <property type="protein sequence ID" value="KAF7291601.1"/>
    <property type="molecule type" value="Genomic_DNA"/>
</dbReference>
<accession>A0A8H6VTQ4</accession>
<feature type="binding site" evidence="4">
    <location>
        <begin position="156"/>
        <end position="157"/>
    </location>
    <ligand>
        <name>S-adenosyl-L-methionine</name>
        <dbReference type="ChEBI" id="CHEBI:59789"/>
    </ligand>
</feature>
<evidence type="ECO:0000256" key="1">
    <source>
        <dbReference type="ARBA" id="ARBA00022603"/>
    </source>
</evidence>
<keyword evidence="4" id="KW-0472">Membrane</keyword>
<proteinExistence type="inferred from homology"/>
<evidence type="ECO:0000256" key="4">
    <source>
        <dbReference type="HAMAP-Rule" id="MF_03191"/>
    </source>
</evidence>
<dbReference type="SUPFAM" id="SSF53335">
    <property type="entry name" value="S-adenosyl-L-methionine-dependent methyltransferases"/>
    <property type="match status" value="1"/>
</dbReference>
<comment type="subcellular location">
    <subcellularLocation>
        <location evidence="4">Mitochondrion inner membrane</location>
        <topology evidence="4">Peripheral membrane protein</topology>
        <orientation evidence="4">Matrix side</orientation>
    </subcellularLocation>
</comment>
<keyword evidence="4" id="KW-0999">Mitochondrion inner membrane</keyword>
<dbReference type="Proteomes" id="UP000613580">
    <property type="component" value="Unassembled WGS sequence"/>
</dbReference>
<dbReference type="OrthoDB" id="6329284at2759"/>
<dbReference type="NCBIfam" id="TIGR01934">
    <property type="entry name" value="MenG_MenH_UbiE"/>
    <property type="match status" value="1"/>
</dbReference>
<dbReference type="Pfam" id="PF01209">
    <property type="entry name" value="Ubie_methyltran"/>
    <property type="match status" value="1"/>
</dbReference>
<keyword evidence="4" id="KW-0496">Mitochondrion</keyword>
<dbReference type="PROSITE" id="PS01184">
    <property type="entry name" value="UBIE_2"/>
    <property type="match status" value="1"/>
</dbReference>
<evidence type="ECO:0000313" key="6">
    <source>
        <dbReference type="Proteomes" id="UP000613580"/>
    </source>
</evidence>
<keyword evidence="1 4" id="KW-0489">Methyltransferase</keyword>
<feature type="binding site" evidence="4">
    <location>
        <position position="100"/>
    </location>
    <ligand>
        <name>S-adenosyl-L-methionine</name>
        <dbReference type="ChEBI" id="CHEBI:59789"/>
    </ligand>
</feature>
<dbReference type="EC" id="2.1.1.201" evidence="4"/>
<dbReference type="UniPathway" id="UPA00232"/>
<dbReference type="CDD" id="cd02440">
    <property type="entry name" value="AdoMet_MTases"/>
    <property type="match status" value="1"/>
</dbReference>
<comment type="function">
    <text evidence="4">Methyltransferase required for the conversion of 2-polyprenyl-6-methoxy-1,4-benzoquinol (DDMQH2) to 2-polyprenyl-3-methyl-6-methoxy-1,4-benzoquinol (DMQH2).</text>
</comment>
<keyword evidence="6" id="KW-1185">Reference proteome</keyword>
<dbReference type="PANTHER" id="PTHR43591">
    <property type="entry name" value="METHYLTRANSFERASE"/>
    <property type="match status" value="1"/>
</dbReference>
<name>A0A8H6VTQ4_MYCCL</name>
<protein>
    <recommendedName>
        <fullName evidence="4">2-methoxy-6-polyprenyl-1,4-benzoquinol methylase, mitochondrial</fullName>
        <ecNumber evidence="4">2.1.1.201</ecNumber>
    </recommendedName>
    <alternativeName>
        <fullName evidence="4">Ubiquinone biosynthesis methyltransferase COQ5</fullName>
    </alternativeName>
</protein>
<feature type="binding site" evidence="4">
    <location>
        <position position="126"/>
    </location>
    <ligand>
        <name>S-adenosyl-L-methionine</name>
        <dbReference type="ChEBI" id="CHEBI:59789"/>
    </ligand>
</feature>
<dbReference type="PANTHER" id="PTHR43591:SF24">
    <property type="entry name" value="2-METHOXY-6-POLYPRENYL-1,4-BENZOQUINOL METHYLASE, MITOCHONDRIAL"/>
    <property type="match status" value="1"/>
</dbReference>
<dbReference type="InterPro" id="IPR023576">
    <property type="entry name" value="UbiE/COQ5_MeTrFase_CS"/>
</dbReference>
<dbReference type="AlphaFoldDB" id="A0A8H6VTQ4"/>
<reference evidence="5" key="1">
    <citation type="submission" date="2020-05" db="EMBL/GenBank/DDBJ databases">
        <title>Mycena genomes resolve the evolution of fungal bioluminescence.</title>
        <authorList>
            <person name="Tsai I.J."/>
        </authorList>
    </citation>
    <scope>NUCLEOTIDE SEQUENCE</scope>
    <source>
        <strain evidence="5">110903Hualien_Pintung</strain>
    </source>
</reference>
<comment type="caution">
    <text evidence="4">Lacks conserved residue(s) required for the propagation of feature annotation.</text>
</comment>
<comment type="similarity">
    <text evidence="4">Belongs to the class I-like SAM-binding methyltransferase superfamily. MenG/UbiE family.</text>
</comment>
<keyword evidence="2 4" id="KW-0808">Transferase</keyword>
<gene>
    <name evidence="4" type="primary">COQ5</name>
    <name evidence="5" type="ORF">HMN09_01251200</name>
</gene>
<evidence type="ECO:0000256" key="3">
    <source>
        <dbReference type="ARBA" id="ARBA00022691"/>
    </source>
</evidence>
<dbReference type="PROSITE" id="PS51608">
    <property type="entry name" value="SAM_MT_UBIE"/>
    <property type="match status" value="1"/>
</dbReference>
<keyword evidence="4" id="KW-0831">Ubiquinone biosynthesis</keyword>
<dbReference type="InterPro" id="IPR004033">
    <property type="entry name" value="UbiE/COQ5_MeTrFase"/>
</dbReference>
<dbReference type="HAMAP" id="MF_01813">
    <property type="entry name" value="MenG_UbiE_methyltr"/>
    <property type="match status" value="1"/>
</dbReference>
<dbReference type="Gene3D" id="3.40.50.150">
    <property type="entry name" value="Vaccinia Virus protein VP39"/>
    <property type="match status" value="1"/>
</dbReference>
<dbReference type="GO" id="GO:0008425">
    <property type="term" value="F:2-methoxy-6-polyprenyl-1,4-benzoquinol methyltransferase activity"/>
    <property type="evidence" value="ECO:0007669"/>
    <property type="project" value="UniProtKB-UniRule"/>
</dbReference>
<evidence type="ECO:0000313" key="5">
    <source>
        <dbReference type="EMBL" id="KAF7291601.1"/>
    </source>
</evidence>
<evidence type="ECO:0000256" key="2">
    <source>
        <dbReference type="ARBA" id="ARBA00022679"/>
    </source>
</evidence>
<dbReference type="GO" id="GO:0032259">
    <property type="term" value="P:methylation"/>
    <property type="evidence" value="ECO:0007669"/>
    <property type="project" value="UniProtKB-KW"/>
</dbReference>
<organism evidence="5 6">
    <name type="scientific">Mycena chlorophos</name>
    <name type="common">Agaric fungus</name>
    <name type="synonym">Agaricus chlorophos</name>
    <dbReference type="NCBI Taxonomy" id="658473"/>
    <lineage>
        <taxon>Eukaryota</taxon>
        <taxon>Fungi</taxon>
        <taxon>Dikarya</taxon>
        <taxon>Basidiomycota</taxon>
        <taxon>Agaricomycotina</taxon>
        <taxon>Agaricomycetes</taxon>
        <taxon>Agaricomycetidae</taxon>
        <taxon>Agaricales</taxon>
        <taxon>Marasmiineae</taxon>
        <taxon>Mycenaceae</taxon>
        <taxon>Mycena</taxon>
    </lineage>
</organism>
<dbReference type="GO" id="GO:0031314">
    <property type="term" value="C:extrinsic component of mitochondrial inner membrane"/>
    <property type="evidence" value="ECO:0007669"/>
    <property type="project" value="UniProtKB-UniRule"/>
</dbReference>
<comment type="caution">
    <text evidence="5">The sequence shown here is derived from an EMBL/GenBank/DDBJ whole genome shotgun (WGS) entry which is preliminary data.</text>
</comment>
<keyword evidence="3 4" id="KW-0949">S-adenosyl-L-methionine</keyword>
<sequence>MQVFARQNLRRAVPRLSRCISSQQPPDSQSRTASFGFRTVPEDEKESLVKNVFDSVASKYDLMNDASSLGVHRLWKDTFVSELRPGRRGPIRCIDVAGGTGDIALRILDHARERYADRETTVDVVDINAQMLKEGFRRFKKTMYHNTPQISFHEANAQELPADKFADNSYDLYTIAFGIRNCTSIPAVLKEAYRVLKPGGTFACLEFSKVDNPLLSLAYDQYSFTMIPLLGTILTGDRASYQYLVESIRKFPPQAEFANMIRDAGFTTGKDVDGGAWENMWGGIACVHTGVKVA</sequence>
<dbReference type="InterPro" id="IPR029063">
    <property type="entry name" value="SAM-dependent_MTases_sf"/>
</dbReference>
<comment type="pathway">
    <text evidence="4">Cofactor biosynthesis; ubiquinone biosynthesis.</text>
</comment>